<dbReference type="EMBL" id="CP039354">
    <property type="protein sequence ID" value="QCE12077.1"/>
    <property type="molecule type" value="Genomic_DNA"/>
</dbReference>
<dbReference type="Proteomes" id="UP000501690">
    <property type="component" value="Linkage Group LG10"/>
</dbReference>
<evidence type="ECO:0000313" key="1">
    <source>
        <dbReference type="EMBL" id="QCE12077.1"/>
    </source>
</evidence>
<reference evidence="1 2" key="1">
    <citation type="submission" date="2019-04" db="EMBL/GenBank/DDBJ databases">
        <title>An improved genome assembly and genetic linkage map for asparagus bean, Vigna unguiculata ssp. sesquipedialis.</title>
        <authorList>
            <person name="Xia Q."/>
            <person name="Zhang R."/>
            <person name="Dong Y."/>
        </authorList>
    </citation>
    <scope>NUCLEOTIDE SEQUENCE [LARGE SCALE GENOMIC DNA]</scope>
    <source>
        <tissue evidence="1">Leaf</tissue>
    </source>
</reference>
<dbReference type="AlphaFoldDB" id="A0A4D6NJJ7"/>
<keyword evidence="2" id="KW-1185">Reference proteome</keyword>
<organism evidence="1 2">
    <name type="scientific">Vigna unguiculata</name>
    <name type="common">Cowpea</name>
    <dbReference type="NCBI Taxonomy" id="3917"/>
    <lineage>
        <taxon>Eukaryota</taxon>
        <taxon>Viridiplantae</taxon>
        <taxon>Streptophyta</taxon>
        <taxon>Embryophyta</taxon>
        <taxon>Tracheophyta</taxon>
        <taxon>Spermatophyta</taxon>
        <taxon>Magnoliopsida</taxon>
        <taxon>eudicotyledons</taxon>
        <taxon>Gunneridae</taxon>
        <taxon>Pentapetalae</taxon>
        <taxon>rosids</taxon>
        <taxon>fabids</taxon>
        <taxon>Fabales</taxon>
        <taxon>Fabaceae</taxon>
        <taxon>Papilionoideae</taxon>
        <taxon>50 kb inversion clade</taxon>
        <taxon>NPAAA clade</taxon>
        <taxon>indigoferoid/millettioid clade</taxon>
        <taxon>Phaseoleae</taxon>
        <taxon>Vigna</taxon>
    </lineage>
</organism>
<proteinExistence type="predicted"/>
<protein>
    <submittedName>
        <fullName evidence="1">Uncharacterized protein</fullName>
    </submittedName>
</protein>
<evidence type="ECO:0000313" key="2">
    <source>
        <dbReference type="Proteomes" id="UP000501690"/>
    </source>
</evidence>
<gene>
    <name evidence="1" type="ORF">DEO72_LG10g3317</name>
</gene>
<sequence length="87" mass="9765">MQNTDLQNYAEIRILVGRVLLVGLAWASDWASATRWANFQGTSRPVPMAERVVLVGRAWASGWARATSWASESEPETCIFELNWVVL</sequence>
<name>A0A4D6NJJ7_VIGUN</name>
<accession>A0A4D6NJJ7</accession>